<organism evidence="2 3">
    <name type="scientific">Fictibacillus enclensis</name>
    <dbReference type="NCBI Taxonomy" id="1017270"/>
    <lineage>
        <taxon>Bacteria</taxon>
        <taxon>Bacillati</taxon>
        <taxon>Bacillota</taxon>
        <taxon>Bacilli</taxon>
        <taxon>Bacillales</taxon>
        <taxon>Fictibacillaceae</taxon>
        <taxon>Fictibacillus</taxon>
    </lineage>
</organism>
<protein>
    <submittedName>
        <fullName evidence="2">Uncharacterized protein</fullName>
    </submittedName>
</protein>
<gene>
    <name evidence="2" type="ORF">AS030_20345</name>
</gene>
<evidence type="ECO:0000313" key="3">
    <source>
        <dbReference type="Proteomes" id="UP000054099"/>
    </source>
</evidence>
<feature type="transmembrane region" description="Helical" evidence="1">
    <location>
        <begin position="12"/>
        <end position="36"/>
    </location>
</feature>
<dbReference type="AlphaFoldDB" id="A0A0V8IZT4"/>
<keyword evidence="1" id="KW-0472">Membrane</keyword>
<reference evidence="2 3" key="1">
    <citation type="journal article" date="2014" name="Antonie Van Leeuwenhoek">
        <title>Fictibacillus enclensis sp. nov., isolated from marine sediment.</title>
        <authorList>
            <person name="Dastager S.G."/>
            <person name="Mawlankar R."/>
            <person name="Srinivasan K."/>
            <person name="Tang S.K."/>
            <person name="Lee J.C."/>
            <person name="Ramana V.V."/>
            <person name="Shouche Y.S."/>
        </authorList>
    </citation>
    <scope>NUCLEOTIDE SEQUENCE [LARGE SCALE GENOMIC DNA]</scope>
    <source>
        <strain evidence="2 3">NIO-1003</strain>
    </source>
</reference>
<name>A0A0V8IZT4_9BACL</name>
<keyword evidence="1" id="KW-1133">Transmembrane helix</keyword>
<evidence type="ECO:0000256" key="1">
    <source>
        <dbReference type="SAM" id="Phobius"/>
    </source>
</evidence>
<evidence type="ECO:0000313" key="2">
    <source>
        <dbReference type="EMBL" id="KSU80291.1"/>
    </source>
</evidence>
<feature type="transmembrane region" description="Helical" evidence="1">
    <location>
        <begin position="42"/>
        <end position="61"/>
    </location>
</feature>
<keyword evidence="3" id="KW-1185">Reference proteome</keyword>
<keyword evidence="1" id="KW-0812">Transmembrane</keyword>
<accession>A0A0V8IZT4</accession>
<sequence>MSLAGYNSFDRYVLPHLPLFAICAAAVLIYAGILYYRAKATGMGFGFIIVAVILVIVANIYR</sequence>
<proteinExistence type="predicted"/>
<comment type="caution">
    <text evidence="2">The sequence shown here is derived from an EMBL/GenBank/DDBJ whole genome shotgun (WGS) entry which is preliminary data.</text>
</comment>
<dbReference type="RefSeq" id="WP_061975169.1">
    <property type="nucleotide sequence ID" value="NZ_FMAV01000005.1"/>
</dbReference>
<dbReference type="Proteomes" id="UP000054099">
    <property type="component" value="Unassembled WGS sequence"/>
</dbReference>
<dbReference type="EMBL" id="LNQN01000007">
    <property type="protein sequence ID" value="KSU80291.1"/>
    <property type="molecule type" value="Genomic_DNA"/>
</dbReference>
<dbReference type="OrthoDB" id="9888199at2"/>